<accession>A0ABP7SSH1</accession>
<dbReference type="InterPro" id="IPR011009">
    <property type="entry name" value="Kinase-like_dom_sf"/>
</dbReference>
<keyword evidence="3" id="KW-1185">Reference proteome</keyword>
<feature type="domain" description="Aminoglycoside phosphotransferase" evidence="1">
    <location>
        <begin position="29"/>
        <end position="254"/>
    </location>
</feature>
<organism evidence="2 3">
    <name type="scientific">Sphingomonas swuensis</name>
    <dbReference type="NCBI Taxonomy" id="977800"/>
    <lineage>
        <taxon>Bacteria</taxon>
        <taxon>Pseudomonadati</taxon>
        <taxon>Pseudomonadota</taxon>
        <taxon>Alphaproteobacteria</taxon>
        <taxon>Sphingomonadales</taxon>
        <taxon>Sphingomonadaceae</taxon>
        <taxon>Sphingomonas</taxon>
    </lineage>
</organism>
<dbReference type="RefSeq" id="WP_344706621.1">
    <property type="nucleotide sequence ID" value="NZ_BAABBQ010000001.1"/>
</dbReference>
<reference evidence="3" key="1">
    <citation type="journal article" date="2019" name="Int. J. Syst. Evol. Microbiol.">
        <title>The Global Catalogue of Microorganisms (GCM) 10K type strain sequencing project: providing services to taxonomists for standard genome sequencing and annotation.</title>
        <authorList>
            <consortium name="The Broad Institute Genomics Platform"/>
            <consortium name="The Broad Institute Genome Sequencing Center for Infectious Disease"/>
            <person name="Wu L."/>
            <person name="Ma J."/>
        </authorList>
    </citation>
    <scope>NUCLEOTIDE SEQUENCE [LARGE SCALE GENOMIC DNA]</scope>
    <source>
        <strain evidence="3">JCM 17563</strain>
    </source>
</reference>
<dbReference type="Pfam" id="PF01636">
    <property type="entry name" value="APH"/>
    <property type="match status" value="1"/>
</dbReference>
<protein>
    <submittedName>
        <fullName evidence="2">Phosphotransferase</fullName>
    </submittedName>
</protein>
<evidence type="ECO:0000259" key="1">
    <source>
        <dbReference type="Pfam" id="PF01636"/>
    </source>
</evidence>
<name>A0ABP7SSH1_9SPHN</name>
<proteinExistence type="predicted"/>
<dbReference type="EMBL" id="BAABBQ010000001">
    <property type="protein sequence ID" value="GAA4015940.1"/>
    <property type="molecule type" value="Genomic_DNA"/>
</dbReference>
<evidence type="ECO:0000313" key="3">
    <source>
        <dbReference type="Proteomes" id="UP001500235"/>
    </source>
</evidence>
<gene>
    <name evidence="2" type="ORF">GCM10022280_13480</name>
</gene>
<comment type="caution">
    <text evidence="2">The sequence shown here is derived from an EMBL/GenBank/DDBJ whole genome shotgun (WGS) entry which is preliminary data.</text>
</comment>
<sequence>MATAASPTMIPPPSAPDFLARCGWEGARIEPLAGDASFRRYFRVHHQGRRAVLMDAPPPHEDPRPFIAVAEWLSGRGFSAPDILGRDLEAGLLLLADLGDDRLRETLDEAPTREAQLYELATDLLVALHGHAPMDGLPPHGLSEWLAELDLFPDWYAPAVGIEVDRASYRAAWEEVLAPVAADGLGPVTVLRDFHAENIMLVGGREGTAHLGLLDFQDALAGHPAYDLASVLEDARRDVTPAIERAMIDRYSQATGGGEVFERAYWALAAQRNTRILGVFCRLWKRDGKPGYRRFQPRMWGLLERDLAAPGLAPVRRWFDANVPTASRVAPWLENA</sequence>
<dbReference type="Proteomes" id="UP001500235">
    <property type="component" value="Unassembled WGS sequence"/>
</dbReference>
<dbReference type="Gene3D" id="3.30.200.20">
    <property type="entry name" value="Phosphorylase Kinase, domain 1"/>
    <property type="match status" value="1"/>
</dbReference>
<evidence type="ECO:0000313" key="2">
    <source>
        <dbReference type="EMBL" id="GAA4015940.1"/>
    </source>
</evidence>
<dbReference type="InterPro" id="IPR002575">
    <property type="entry name" value="Aminoglycoside_PTrfase"/>
</dbReference>
<dbReference type="SUPFAM" id="SSF56112">
    <property type="entry name" value="Protein kinase-like (PK-like)"/>
    <property type="match status" value="1"/>
</dbReference>
<dbReference type="Gene3D" id="3.90.1200.10">
    <property type="match status" value="1"/>
</dbReference>